<evidence type="ECO:0000313" key="2">
    <source>
        <dbReference type="Proteomes" id="UP000309997"/>
    </source>
</evidence>
<reference evidence="1 2" key="1">
    <citation type="journal article" date="2024" name="Plant Biotechnol. J.">
        <title>Genome and CRISPR/Cas9 system of a widespread forest tree (Populus alba) in the world.</title>
        <authorList>
            <person name="Liu Y.J."/>
            <person name="Jiang P.F."/>
            <person name="Han X.M."/>
            <person name="Li X.Y."/>
            <person name="Wang H.M."/>
            <person name="Wang Y.J."/>
            <person name="Wang X.X."/>
            <person name="Zeng Q.Y."/>
        </authorList>
    </citation>
    <scope>NUCLEOTIDE SEQUENCE [LARGE SCALE GENOMIC DNA]</scope>
    <source>
        <strain evidence="2">cv. PAL-ZL1</strain>
    </source>
</reference>
<accession>A0ACC4C4G0</accession>
<gene>
    <name evidence="1" type="ORF">D5086_012954</name>
</gene>
<dbReference type="EMBL" id="RCHU02000006">
    <property type="protein sequence ID" value="KAL3586087.1"/>
    <property type="molecule type" value="Genomic_DNA"/>
</dbReference>
<protein>
    <submittedName>
        <fullName evidence="1">Uncharacterized protein</fullName>
    </submittedName>
</protein>
<organism evidence="1 2">
    <name type="scientific">Populus alba</name>
    <name type="common">White poplar</name>
    <dbReference type="NCBI Taxonomy" id="43335"/>
    <lineage>
        <taxon>Eukaryota</taxon>
        <taxon>Viridiplantae</taxon>
        <taxon>Streptophyta</taxon>
        <taxon>Embryophyta</taxon>
        <taxon>Tracheophyta</taxon>
        <taxon>Spermatophyta</taxon>
        <taxon>Magnoliopsida</taxon>
        <taxon>eudicotyledons</taxon>
        <taxon>Gunneridae</taxon>
        <taxon>Pentapetalae</taxon>
        <taxon>rosids</taxon>
        <taxon>fabids</taxon>
        <taxon>Malpighiales</taxon>
        <taxon>Salicaceae</taxon>
        <taxon>Saliceae</taxon>
        <taxon>Populus</taxon>
    </lineage>
</organism>
<evidence type="ECO:0000313" key="1">
    <source>
        <dbReference type="EMBL" id="KAL3586087.1"/>
    </source>
</evidence>
<sequence length="67" mass="7279">MRRGKSSKKNVPSTVGYLLSCILVSGSIEVSTVESMPVSPQFTHCTKLSENSLEFAGLLYDSSIPDR</sequence>
<keyword evidence="2" id="KW-1185">Reference proteome</keyword>
<comment type="caution">
    <text evidence="1">The sequence shown here is derived from an EMBL/GenBank/DDBJ whole genome shotgun (WGS) entry which is preliminary data.</text>
</comment>
<dbReference type="Proteomes" id="UP000309997">
    <property type="component" value="Unassembled WGS sequence"/>
</dbReference>
<proteinExistence type="predicted"/>
<name>A0ACC4C4G0_POPAL</name>